<feature type="domain" description="ASPIC/UnbV" evidence="2">
    <location>
        <begin position="507"/>
        <end position="575"/>
    </location>
</feature>
<evidence type="ECO:0000313" key="3">
    <source>
        <dbReference type="EMBL" id="RXH54218.1"/>
    </source>
</evidence>
<reference evidence="3 4" key="1">
    <citation type="submission" date="2018-11" db="EMBL/GenBank/DDBJ databases">
        <authorList>
            <person name="Mardanov A.V."/>
            <person name="Ravin N.V."/>
            <person name="Dedysh S.N."/>
        </authorList>
    </citation>
    <scope>NUCLEOTIDE SEQUENCE [LARGE SCALE GENOMIC DNA]</scope>
    <source>
        <strain evidence="3 4">AF10</strain>
    </source>
</reference>
<dbReference type="InterPro" id="IPR028994">
    <property type="entry name" value="Integrin_alpha_N"/>
</dbReference>
<reference evidence="4" key="2">
    <citation type="submission" date="2019-02" db="EMBL/GenBank/DDBJ databases">
        <title>Granulicella sibirica sp. nov., a psychrotolerant acidobacterium isolated from an organic soil layer in forested tundra, West Siberia.</title>
        <authorList>
            <person name="Oshkin I.Y."/>
            <person name="Kulichevskaya I.S."/>
            <person name="Rijpstra W.I.C."/>
            <person name="Sinninghe Damste J.S."/>
            <person name="Rakitin A.L."/>
            <person name="Ravin N.V."/>
            <person name="Dedysh S.N."/>
        </authorList>
    </citation>
    <scope>NUCLEOTIDE SEQUENCE [LARGE SCALE GENOMIC DNA]</scope>
    <source>
        <strain evidence="4">AF10</strain>
    </source>
</reference>
<protein>
    <recommendedName>
        <fullName evidence="2">ASPIC/UnbV domain-containing protein</fullName>
    </recommendedName>
</protein>
<accession>A0A4Q0SXA0</accession>
<dbReference type="Pfam" id="PF07593">
    <property type="entry name" value="UnbV_ASPIC"/>
    <property type="match status" value="1"/>
</dbReference>
<keyword evidence="4" id="KW-1185">Reference proteome</keyword>
<dbReference type="Pfam" id="PF13517">
    <property type="entry name" value="FG-GAP_3"/>
    <property type="match status" value="3"/>
</dbReference>
<dbReference type="SUPFAM" id="SSF69318">
    <property type="entry name" value="Integrin alpha N-terminal domain"/>
    <property type="match status" value="1"/>
</dbReference>
<organism evidence="3 4">
    <name type="scientific">Granulicella sibirica</name>
    <dbReference type="NCBI Taxonomy" id="2479048"/>
    <lineage>
        <taxon>Bacteria</taxon>
        <taxon>Pseudomonadati</taxon>
        <taxon>Acidobacteriota</taxon>
        <taxon>Terriglobia</taxon>
        <taxon>Terriglobales</taxon>
        <taxon>Acidobacteriaceae</taxon>
        <taxon>Granulicella</taxon>
    </lineage>
</organism>
<sequence length="594" mass="64987">MLLPRRHFLGSSLLLLGNTLTEALATPLHRWTDPALLQTIKAPTPPVQFVDVARQAGLTIPNVWGGIDHKRSIIEAKGSGLAFYDFDHDGWLDIYLTNGNRLGTEWPTGKAPTAHLYKNNRDGTFTDITEGSGLGITGWQTGVCVGDYNNDGLDDLFCCFWGQNRLMRNHGDGTFTDVTKQAGLLQDRVRWGAGCTFLDYNRDGHLDLFVCNYLKLDPSEIPPAADTHFCQWKGVPILCGPRGLPADTNLLYRNNGDGTFTDVSEKSGILKPGPRYSITAVSYDFDNDGWPDIYIAVDSQPSILFRNNHDGTFTDIAVAAGCAYSEGGREQAGMGVAVGDYDCDGNFDIFKTNFADDTSNLYHNDGKASFTDLTTDAGTSVNDQFVAWGCGFLDIDNDGWQDIMQVNGHVYPEIDSYHFNQTFKNPRLVYRNLGNGRFKDVSAQMGPGIAQRFSSRGAAFGDYDNDGGMDALILNMNDVPSLLRNTGVASGNWIKLKLIGTHCNRTAIGARARVTTGKHTQMDEVHSGTSVMSQSDLRLHFGLGQAGFADTIEIIWPTTGKSEKFTHIKANQILTIREGQGIIATVPGSPRKPA</sequence>
<evidence type="ECO:0000256" key="1">
    <source>
        <dbReference type="ARBA" id="ARBA00022729"/>
    </source>
</evidence>
<dbReference type="InterPro" id="IPR027039">
    <property type="entry name" value="Crtac1"/>
</dbReference>
<dbReference type="PANTHER" id="PTHR16026">
    <property type="entry name" value="CARTILAGE ACIDIC PROTEIN 1"/>
    <property type="match status" value="1"/>
</dbReference>
<dbReference type="PANTHER" id="PTHR16026:SF0">
    <property type="entry name" value="CARTILAGE ACIDIC PROTEIN 1"/>
    <property type="match status" value="1"/>
</dbReference>
<evidence type="ECO:0000313" key="4">
    <source>
        <dbReference type="Proteomes" id="UP000289437"/>
    </source>
</evidence>
<keyword evidence="1" id="KW-0732">Signal</keyword>
<dbReference type="OrthoDB" id="9816120at2"/>
<dbReference type="Gene3D" id="2.130.10.130">
    <property type="entry name" value="Integrin alpha, N-terminal"/>
    <property type="match status" value="2"/>
</dbReference>
<dbReference type="RefSeq" id="WP_128915454.1">
    <property type="nucleotide sequence ID" value="NZ_RDSM01000005.1"/>
</dbReference>
<proteinExistence type="predicted"/>
<name>A0A4Q0SXA0_9BACT</name>
<comment type="caution">
    <text evidence="3">The sequence shown here is derived from an EMBL/GenBank/DDBJ whole genome shotgun (WGS) entry which is preliminary data.</text>
</comment>
<gene>
    <name evidence="3" type="ORF">GRAN_4869</name>
</gene>
<dbReference type="Proteomes" id="UP000289437">
    <property type="component" value="Unassembled WGS sequence"/>
</dbReference>
<evidence type="ECO:0000259" key="2">
    <source>
        <dbReference type="Pfam" id="PF07593"/>
    </source>
</evidence>
<dbReference type="InterPro" id="IPR013517">
    <property type="entry name" value="FG-GAP"/>
</dbReference>
<dbReference type="AlphaFoldDB" id="A0A4Q0SXA0"/>
<dbReference type="InterPro" id="IPR011519">
    <property type="entry name" value="UnbV_ASPIC"/>
</dbReference>
<dbReference type="EMBL" id="RDSM01000005">
    <property type="protein sequence ID" value="RXH54218.1"/>
    <property type="molecule type" value="Genomic_DNA"/>
</dbReference>